<gene>
    <name evidence="2" type="ORF">B9N60_01150</name>
</gene>
<feature type="transmembrane region" description="Helical" evidence="1">
    <location>
        <begin position="134"/>
        <end position="158"/>
    </location>
</feature>
<name>A0A1Y5NNA3_9BACT</name>
<evidence type="ECO:0000313" key="2">
    <source>
        <dbReference type="EMBL" id="OUT19555.1"/>
    </source>
</evidence>
<feature type="transmembrane region" description="Helical" evidence="1">
    <location>
        <begin position="86"/>
        <end position="110"/>
    </location>
</feature>
<proteinExistence type="predicted"/>
<comment type="caution">
    <text evidence="2">The sequence shown here is derived from an EMBL/GenBank/DDBJ whole genome shotgun (WGS) entry which is preliminary data.</text>
</comment>
<keyword evidence="1" id="KW-1133">Transmembrane helix</keyword>
<evidence type="ECO:0000256" key="1">
    <source>
        <dbReference type="SAM" id="Phobius"/>
    </source>
</evidence>
<dbReference type="RefSeq" id="WP_087580970.1">
    <property type="nucleotide sequence ID" value="NZ_NDYQ01000001.1"/>
</dbReference>
<feature type="transmembrane region" description="Helical" evidence="1">
    <location>
        <begin position="6"/>
        <end position="28"/>
    </location>
</feature>
<accession>A0A1Y5NNA3</accession>
<dbReference type="EMBL" id="NDYQ01000001">
    <property type="protein sequence ID" value="OUT19555.1"/>
    <property type="molecule type" value="Genomic_DNA"/>
</dbReference>
<sequence length="180" mass="21275">MFKTIFMTFVVLTLLFLGIKVDSFYIIFKSLLFNKDLFGLFSTLIAGLFGFVVAIVPLAIHIFNQNTDFINQLTKQDSLNFYIKPLFYRFISFLKSMFCLFVFMLFILIIRDIALSDAFKEIEKMIWCITAKRVLIVVLFIIYIVLIEVFLFEIYTIIKDLRSLIQIFFKIKKESNKDTK</sequence>
<organism evidence="2 3">
    <name type="scientific">Campylobacter concisus</name>
    <dbReference type="NCBI Taxonomy" id="199"/>
    <lineage>
        <taxon>Bacteria</taxon>
        <taxon>Pseudomonadati</taxon>
        <taxon>Campylobacterota</taxon>
        <taxon>Epsilonproteobacteria</taxon>
        <taxon>Campylobacterales</taxon>
        <taxon>Campylobacteraceae</taxon>
        <taxon>Campylobacter</taxon>
    </lineage>
</organism>
<reference evidence="2 3" key="1">
    <citation type="submission" date="2017-04" db="EMBL/GenBank/DDBJ databases">
        <title>Complete genome of Campylobacter concisus ATCC 33237T and draft genomes for an additional eight well characterized C. concisus strains.</title>
        <authorList>
            <person name="Cornelius A.J."/>
            <person name="Miller W.G."/>
            <person name="Lastovica A.J."/>
            <person name="On S.L."/>
            <person name="French N.P."/>
            <person name="Vandenberg O."/>
            <person name="Biggs P.J."/>
        </authorList>
    </citation>
    <scope>NUCLEOTIDE SEQUENCE [LARGE SCALE GENOMIC DNA]</scope>
    <source>
        <strain evidence="2 3">Lasto127.99</strain>
    </source>
</reference>
<dbReference type="Proteomes" id="UP000195893">
    <property type="component" value="Unassembled WGS sequence"/>
</dbReference>
<feature type="transmembrane region" description="Helical" evidence="1">
    <location>
        <begin position="40"/>
        <end position="63"/>
    </location>
</feature>
<keyword evidence="1" id="KW-0812">Transmembrane</keyword>
<evidence type="ECO:0000313" key="3">
    <source>
        <dbReference type="Proteomes" id="UP000195893"/>
    </source>
</evidence>
<keyword evidence="1" id="KW-0472">Membrane</keyword>
<protein>
    <submittedName>
        <fullName evidence="2">Uncharacterized protein</fullName>
    </submittedName>
</protein>
<dbReference type="AlphaFoldDB" id="A0A1Y5NNA3"/>